<keyword evidence="1" id="KW-1133">Transmembrane helix</keyword>
<reference evidence="2 3" key="1">
    <citation type="journal article" date="2016" name="Genom Data">
        <title>Complete genome sequence of a giant Vibrio phage ValKK3 infecting Vibrio alginolyticus.</title>
        <authorList>
            <person name="Lal T.M."/>
            <person name="Sano M."/>
            <person name="Hatai K."/>
            <person name="Ransangan J."/>
        </authorList>
    </citation>
    <scope>NUCLEOTIDE SEQUENCE [LARGE SCALE GENOMIC DNA]</scope>
</reference>
<keyword evidence="1" id="KW-0472">Membrane</keyword>
<keyword evidence="1" id="KW-0812">Transmembrane</keyword>
<dbReference type="RefSeq" id="YP_009201154.1">
    <property type="nucleotide sequence ID" value="NC_028829.1"/>
</dbReference>
<feature type="transmembrane region" description="Helical" evidence="1">
    <location>
        <begin position="46"/>
        <end position="72"/>
    </location>
</feature>
<dbReference type="Proteomes" id="UP000202888">
    <property type="component" value="Segment"/>
</dbReference>
<sequence length="81" mass="9363">MSDITDIVYFGSYFGVMLLIIAYYIYYEVKNNKEKTTSDFAQRVLLIGMLWPFILIFIIVIGSAIAVEKLFIMVVNKLKGR</sequence>
<keyword evidence="3" id="KW-1185">Reference proteome</keyword>
<organism evidence="2 3">
    <name type="scientific">Vibrio phage ValKK3</name>
    <dbReference type="NCBI Taxonomy" id="1610855"/>
    <lineage>
        <taxon>Viruses</taxon>
        <taxon>Duplodnaviria</taxon>
        <taxon>Heunggongvirae</taxon>
        <taxon>Uroviricota</taxon>
        <taxon>Caudoviricetes</taxon>
        <taxon>Pantevenvirales</taxon>
        <taxon>Straboviridae</taxon>
        <taxon>Schizotequatrovirus</taxon>
        <taxon>Schizotequatrovirus valkk3</taxon>
    </lineage>
</organism>
<evidence type="ECO:0000256" key="1">
    <source>
        <dbReference type="SAM" id="Phobius"/>
    </source>
</evidence>
<dbReference type="KEGG" id="vg:26628377"/>
<dbReference type="GeneID" id="26628377"/>
<evidence type="ECO:0000313" key="2">
    <source>
        <dbReference type="EMBL" id="AJT60892.1"/>
    </source>
</evidence>
<dbReference type="EMBL" id="KP671755">
    <property type="protein sequence ID" value="AJT60892.1"/>
    <property type="molecule type" value="Genomic_DNA"/>
</dbReference>
<evidence type="ECO:0008006" key="4">
    <source>
        <dbReference type="Google" id="ProtNLM"/>
    </source>
</evidence>
<feature type="transmembrane region" description="Helical" evidence="1">
    <location>
        <begin position="7"/>
        <end position="26"/>
    </location>
</feature>
<evidence type="ECO:0000313" key="3">
    <source>
        <dbReference type="Proteomes" id="UP000202888"/>
    </source>
</evidence>
<name>A0A0D4DB38_9CAUD</name>
<proteinExistence type="predicted"/>
<accession>A0A0D4DB38</accession>
<protein>
    <recommendedName>
        <fullName evidence="4">Transmembrane protein</fullName>
    </recommendedName>
</protein>